<proteinExistence type="predicted"/>
<keyword evidence="2" id="KW-1185">Reference proteome</keyword>
<protein>
    <submittedName>
        <fullName evidence="1">Uncharacterized protein</fullName>
    </submittedName>
</protein>
<name>A0ACC0UEW0_9AGAM</name>
<dbReference type="EMBL" id="JAGFNK010000046">
    <property type="protein sequence ID" value="KAI9510258.1"/>
    <property type="molecule type" value="Genomic_DNA"/>
</dbReference>
<reference evidence="1" key="1">
    <citation type="submission" date="2021-03" db="EMBL/GenBank/DDBJ databases">
        <title>Evolutionary priming and transition to the ectomycorrhizal habit in an iconic lineage of mushroom-forming fungi: is preadaptation a requirement?</title>
        <authorList>
            <consortium name="DOE Joint Genome Institute"/>
            <person name="Looney B.P."/>
            <person name="Miyauchi S."/>
            <person name="Morin E."/>
            <person name="Drula E."/>
            <person name="Courty P.E."/>
            <person name="Chicoki N."/>
            <person name="Fauchery L."/>
            <person name="Kohler A."/>
            <person name="Kuo A."/>
            <person name="LaButti K."/>
            <person name="Pangilinan J."/>
            <person name="Lipzen A."/>
            <person name="Riley R."/>
            <person name="Andreopoulos W."/>
            <person name="He G."/>
            <person name="Johnson J."/>
            <person name="Barry K.W."/>
            <person name="Grigoriev I.V."/>
            <person name="Nagy L."/>
            <person name="Hibbett D."/>
            <person name="Henrissat B."/>
            <person name="Matheny P.B."/>
            <person name="Labbe J."/>
            <person name="Martin A.F."/>
        </authorList>
    </citation>
    <scope>NUCLEOTIDE SEQUENCE</scope>
    <source>
        <strain evidence="1">BPL698</strain>
    </source>
</reference>
<accession>A0ACC0UEW0</accession>
<evidence type="ECO:0000313" key="2">
    <source>
        <dbReference type="Proteomes" id="UP001207468"/>
    </source>
</evidence>
<comment type="caution">
    <text evidence="1">The sequence shown here is derived from an EMBL/GenBank/DDBJ whole genome shotgun (WGS) entry which is preliminary data.</text>
</comment>
<organism evidence="1 2">
    <name type="scientific">Russula earlei</name>
    <dbReference type="NCBI Taxonomy" id="71964"/>
    <lineage>
        <taxon>Eukaryota</taxon>
        <taxon>Fungi</taxon>
        <taxon>Dikarya</taxon>
        <taxon>Basidiomycota</taxon>
        <taxon>Agaricomycotina</taxon>
        <taxon>Agaricomycetes</taxon>
        <taxon>Russulales</taxon>
        <taxon>Russulaceae</taxon>
        <taxon>Russula</taxon>
    </lineage>
</organism>
<evidence type="ECO:0000313" key="1">
    <source>
        <dbReference type="EMBL" id="KAI9510258.1"/>
    </source>
</evidence>
<dbReference type="Proteomes" id="UP001207468">
    <property type="component" value="Unassembled WGS sequence"/>
</dbReference>
<sequence>MANPTNHSLTELTDLLPSAPYRLAYTLPLFALSALLTFAGAFLTLDRTRSFRPRSGPLHVPGSFNLMKKPRRFRFCLQGGLGGLAIGYSFGLHLSTFLALVVPNETTSAPLSPRAFLAVWVLTSIIFATFSGLLEHAAFAITGITGGTSLALALSVSIHPSLLTRRIFLALLVSISCILTMAPFVRTQRPSIRLTASASGTFGLILCTSLLTHVQPWSNVWERLWIEDGNGWGTGKERGLSAGYWLILIAGCTVDWALKKFCGGNPDEHYSYNAWDRLFPWMRRSKEPNASDYEIFPENKDLSPRLSCDYHQSSSRSADQTVLILDKSPHLMKQTQTPLAGLRGLRSAGDHGYRKREAVKFGVMNPDDLSSDEDDPLSTPPRLPRRTSTLSSATLTNGSNTVSHGVSSMREDQEKVAPAKPAELRGKDDGAPECSDHEEDVTNARMQTGEPRDSPGWRLQFLTRHDSKIVPPVGRVPMTPSLIHAVDRIAAAQAQAYRSSPGSEWESSAATPDGQTESVLARKQRWEAFWRDVTAKAA</sequence>
<gene>
    <name evidence="1" type="ORF">F5148DRAFT_1181046</name>
</gene>